<keyword evidence="2" id="KW-1185">Reference proteome</keyword>
<protein>
    <submittedName>
        <fullName evidence="1">Uncharacterized protein</fullName>
    </submittedName>
</protein>
<sequence length="948" mass="93929">MPGTTEGDRLPPMENEPPPAPTPQGNPEAELREIDRALAWIDAERARLLTRRSELLVRLWGQQPSARPVARAHRGTLPRPDTADRRETGAPAVRNVLLALGGMLLAVAVIAFTVLSWGRMGIGGRAVVLGVLTVCALAVPVPLLRKALGATAEVIACLGLLLLVLDAYALHRVALPGVDGTAYAAVVSAVLAVVWAGYSRLLWRHAPAPGAASGPAVSEAGGASPVSGGGGGRAKAAGGPAGVAGGEAEAGRAAGDATGGPAGGAAGGAAGGVPPGGGRWPRLVPALAVLPAQLPLLLWSIAVEAGAFGSGAALLATAALDAVIALRFAQPAIRRTATVLGTLTGAAGLLPAVGMSVTAGEVAEAARAALLLCGAAVVLWSVAARLPAPGATAITPGVAPGTVPSAPGHGPALPSPAVRAGSRVLLSPTVPAVVAGLAVVTAAGGLLRMALPDGFGAAGYLLCAALLPYAAGAVGHRAPERAPDRGTAVAAAVVHVLALLWVLPDTVSALLGPLGWVDAVWEGAPRGARAAVAPGMIWAGGAVVPVVLAMLAVSLCAASRLRSWPPGATGPSPGRRAVPAGALVLAAAAAAVLPVTLDLPYPVAVLLLAAQAAVLLVAAGTSASVVLSRTALACAVAVAGTAAAWSLAERPVTQGALAALLAAFAVAAVTSPADDRIRQPVTACAAVATAVGLVVAVSADAGLPAHRTAFAVLAAAAAVELLAARLRQRPAGLPLEIAGAATALLAVALAVTGPAAVLSAVLALAGVVAAGCALRADRRRIAGYVATALFVLATWVRLGAAGVEEPEAYTLPVTIPALVVGLLRRRTDATASSWMAYGPGLSVTLLPSLAAVWADSGWTRPLLLGLAALALTLLGARERLQAPLLLGGGVLALVALHELAPYLVQMADALPRWVPPALAGLLLLGAGATYEQRLRDARRLRDLLGRMR</sequence>
<reference evidence="1" key="1">
    <citation type="submission" date="2015-07" db="EMBL/GenBank/DDBJ databases">
        <title>Draft genome sequence of Streptomyces fradiae, a resistant strain to nitron-oligomycin.</title>
        <authorList>
            <person name="Vatlin A.A."/>
            <person name="Bekker O.B."/>
            <person name="Danilenko V.N."/>
        </authorList>
    </citation>
    <scope>NUCLEOTIDE SEQUENCE</scope>
    <source>
        <strain evidence="1">Olg1-1</strain>
    </source>
</reference>
<name>A0ACC4W7H6_STRFR</name>
<dbReference type="EMBL" id="LGSP01000049">
    <property type="protein sequence ID" value="KNE80477.1"/>
    <property type="molecule type" value="Genomic_DNA"/>
</dbReference>
<dbReference type="Proteomes" id="UP000037185">
    <property type="component" value="Unassembled WGS sequence"/>
</dbReference>
<evidence type="ECO:0000313" key="1">
    <source>
        <dbReference type="EMBL" id="KNE80477.1"/>
    </source>
</evidence>
<proteinExistence type="predicted"/>
<accession>A0ACC4W7H6</accession>
<gene>
    <name evidence="1" type="ORF">ADZ36_21735</name>
</gene>
<comment type="caution">
    <text evidence="1">The sequence shown here is derived from an EMBL/GenBank/DDBJ whole genome shotgun (WGS) entry which is preliminary data.</text>
</comment>
<evidence type="ECO:0000313" key="2">
    <source>
        <dbReference type="Proteomes" id="UP000037185"/>
    </source>
</evidence>
<organism evidence="1 2">
    <name type="scientific">Streptomyces fradiae</name>
    <name type="common">Streptomyces roseoflavus</name>
    <dbReference type="NCBI Taxonomy" id="1906"/>
    <lineage>
        <taxon>Bacteria</taxon>
        <taxon>Bacillati</taxon>
        <taxon>Actinomycetota</taxon>
        <taxon>Actinomycetes</taxon>
        <taxon>Kitasatosporales</taxon>
        <taxon>Streptomycetaceae</taxon>
        <taxon>Streptomyces</taxon>
    </lineage>
</organism>